<keyword evidence="2" id="KW-0802">TPR repeat</keyword>
<comment type="caution">
    <text evidence="3">The sequence shown here is derived from an EMBL/GenBank/DDBJ whole genome shotgun (WGS) entry which is preliminary data.</text>
</comment>
<evidence type="ECO:0000313" key="4">
    <source>
        <dbReference type="Proteomes" id="UP001642540"/>
    </source>
</evidence>
<sequence length="1060" mass="122146">MNGTSNLDLDDDEWSFVGTKNNGKRGLFFELLDCGNNRKVILEADRLLRRQPTFVLPKVFKALALIRLKYEDEAREILEPISKQVQTDGAVLQVLKYCYQELDEPLTLCRIFEGACKKAPSKGLLTQCFIAQVLSDKYNKQYLTALSIYKTYNDPTYFGRAIASLLTEGERLNSKSKDESAQNISFLLAERMLTKFIDEEKEKSREVEENILVLYLETLFKQGKWEDVLKALEKHFGLPKPSSKWVFDRFYEIYTEALLKLGRKSELFNYLKLCFMKNLDEYQIIEKIITIFQNDDEGKPWLKNLMTNLRSKHPSYVVALADLQYISNFNHDEIHSQEMELQQRISEDFQMASVFGAEKPSFHSDIGRFISITSEKEMLSSEMKLKFLEQLTESDQQNFKLINGNHNGGVAIPIGKIIKEVNYEMIHRHLFPDTTPILRMERAHRLLEKYFIGESLQSGKSKGEKKIEEKSSKESNFHDEFLVIAASTLLAKYDSDPLQIEHFFKDILSEVRSSKPGWICEPVEKKKKKKKGKENGIKIEALTLEEEETKESYHLKEQEYLLITSILLLEFGLQRSPLNSSLRILLIKAYCRIGAVKQALLVARGLDIKYVQWDSLAFLFIWRGLQSGSYFETRNFFDLAEEMYNEFKKEGKYNVLLAYHYNNLKMIPELLHFRDLLLNSTQHGMIKVEKRLQEFCWAGPSQVVGVAKNTVQALEFEEGEGIFGEDNRDFTMLQCLESQSEGEWEKLKKATGETNVLLLNARNALLVMITEVVLLAGNRSKDEDDLRSVGRRIEEGIKVFKGNLEEIPRRVGGFSGNVPNFDGLWPPPQVRYEEIGCVTLLVDLLGLVRQAVMNQVGEGDERGSETEDDATLVEMGKVLYEFWTEMKLKLKENVKNLNLLTMGKCLEDIHSVLETLKFSCILFHACLNLISVKKKQLNHKSSDSRSSIKRKTKVTPENEFTEKKPYFKSLHEALSSLRHVITEEIMHNPSCSKASSWENSSTKEWEGLIGKQLRDQVFSPFWNQVQSGILNSYHHQLKEFTIGIDTNLKFIAQAEVENGQ</sequence>
<dbReference type="InterPro" id="IPR019183">
    <property type="entry name" value="NAA25_NatB_aux_su"/>
</dbReference>
<protein>
    <recommendedName>
        <fullName evidence="5">N-alpha-acetyltransferase 25, NatB auxiliary subunit</fullName>
    </recommendedName>
</protein>
<comment type="similarity">
    <text evidence="1">Belongs to the MDM20/NAA25 family.</text>
</comment>
<dbReference type="Proteomes" id="UP001642540">
    <property type="component" value="Unassembled WGS sequence"/>
</dbReference>
<organism evidence="3 4">
    <name type="scientific">Orchesella dallaii</name>
    <dbReference type="NCBI Taxonomy" id="48710"/>
    <lineage>
        <taxon>Eukaryota</taxon>
        <taxon>Metazoa</taxon>
        <taxon>Ecdysozoa</taxon>
        <taxon>Arthropoda</taxon>
        <taxon>Hexapoda</taxon>
        <taxon>Collembola</taxon>
        <taxon>Entomobryomorpha</taxon>
        <taxon>Entomobryoidea</taxon>
        <taxon>Orchesellidae</taxon>
        <taxon>Orchesellinae</taxon>
        <taxon>Orchesella</taxon>
    </lineage>
</organism>
<keyword evidence="4" id="KW-1185">Reference proteome</keyword>
<evidence type="ECO:0000313" key="3">
    <source>
        <dbReference type="EMBL" id="CAL8114739.1"/>
    </source>
</evidence>
<gene>
    <name evidence="3" type="ORF">ODALV1_LOCUS16594</name>
</gene>
<reference evidence="3 4" key="1">
    <citation type="submission" date="2024-08" db="EMBL/GenBank/DDBJ databases">
        <authorList>
            <person name="Cucini C."/>
            <person name="Frati F."/>
        </authorList>
    </citation>
    <scope>NUCLEOTIDE SEQUENCE [LARGE SCALE GENOMIC DNA]</scope>
</reference>
<proteinExistence type="inferred from homology"/>
<name>A0ABP1QY45_9HEXA</name>
<dbReference type="EMBL" id="CAXLJM020000050">
    <property type="protein sequence ID" value="CAL8114739.1"/>
    <property type="molecule type" value="Genomic_DNA"/>
</dbReference>
<evidence type="ECO:0000256" key="1">
    <source>
        <dbReference type="ARBA" id="ARBA00006298"/>
    </source>
</evidence>
<dbReference type="Pfam" id="PF09797">
    <property type="entry name" value="NatB_MDM20"/>
    <property type="match status" value="1"/>
</dbReference>
<dbReference type="Gene3D" id="1.25.40.1040">
    <property type="match status" value="1"/>
</dbReference>
<evidence type="ECO:0008006" key="5">
    <source>
        <dbReference type="Google" id="ProtNLM"/>
    </source>
</evidence>
<accession>A0ABP1QY45</accession>
<evidence type="ECO:0000256" key="2">
    <source>
        <dbReference type="ARBA" id="ARBA00022803"/>
    </source>
</evidence>
<dbReference type="PANTHER" id="PTHR22767">
    <property type="entry name" value="N-TERMINAL ACETYLTRANSFERASE-RELATED"/>
    <property type="match status" value="1"/>
</dbReference>
<dbReference type="PANTHER" id="PTHR22767:SF3">
    <property type="entry name" value="N-ALPHA-ACETYLTRANSFERASE 25, NATB AUXILIARY SUBUNIT"/>
    <property type="match status" value="1"/>
</dbReference>